<reference evidence="2 3" key="1">
    <citation type="submission" date="2024-01" db="EMBL/GenBank/DDBJ databases">
        <title>The genomes of 5 underutilized Papilionoideae crops provide insights into root nodulation and disease resistanc.</title>
        <authorList>
            <person name="Yuan L."/>
        </authorList>
    </citation>
    <scope>NUCLEOTIDE SEQUENCE [LARGE SCALE GENOMIC DNA]</scope>
    <source>
        <strain evidence="2">ZHUSHIDOU_FW_LH</strain>
        <tissue evidence="2">Leaf</tissue>
    </source>
</reference>
<gene>
    <name evidence="2" type="ORF">RIF29_27359</name>
</gene>
<dbReference type="Pfam" id="PF13966">
    <property type="entry name" value="zf-RVT"/>
    <property type="match status" value="1"/>
</dbReference>
<evidence type="ECO:0000313" key="3">
    <source>
        <dbReference type="Proteomes" id="UP001372338"/>
    </source>
</evidence>
<dbReference type="PANTHER" id="PTHR36617:SF5">
    <property type="entry name" value="OS05G0421675 PROTEIN"/>
    <property type="match status" value="1"/>
</dbReference>
<dbReference type="Proteomes" id="UP001372338">
    <property type="component" value="Unassembled WGS sequence"/>
</dbReference>
<protein>
    <recommendedName>
        <fullName evidence="1">Reverse transcriptase zinc-binding domain-containing protein</fullName>
    </recommendedName>
</protein>
<comment type="caution">
    <text evidence="2">The sequence shown here is derived from an EMBL/GenBank/DDBJ whole genome shotgun (WGS) entry which is preliminary data.</text>
</comment>
<feature type="domain" description="Reverse transcriptase zinc-binding" evidence="1">
    <location>
        <begin position="165"/>
        <end position="251"/>
    </location>
</feature>
<sequence length="330" mass="39724">MFKWWWRYACEEDALWRRTIASIHDLNDDIDMWQNRTICNGGLWGSISTIHKWDNNFEEVIKTGCWLKLSRGDRIRFWTDKWIGNDALKELFPRLYKVSVQQSAKVMDMGLWNGLQWCWIFNWRRPLFQWEKGQVEELKMKLEEASLAIEGNDIPHWRFEERGNYSTKSFTTAVLARETETLTSKNVWRGVAPPRVELLIWLVLAGKINTRSRLKKMKLIHQDNANCPFCNRVEESIEHLFLHCDFSWKLWCHSLLDWKIETVMPGSVETWFDMWMNNIKTGVEAKLWWSVFYANVWAIWFHRNKKVFENKEVDWTDVAYLIKMLRAEFV</sequence>
<evidence type="ECO:0000259" key="1">
    <source>
        <dbReference type="Pfam" id="PF13966"/>
    </source>
</evidence>
<accession>A0AAN9I5H8</accession>
<dbReference type="EMBL" id="JAYWIO010000005">
    <property type="protein sequence ID" value="KAK7261056.1"/>
    <property type="molecule type" value="Genomic_DNA"/>
</dbReference>
<dbReference type="InterPro" id="IPR026960">
    <property type="entry name" value="RVT-Znf"/>
</dbReference>
<proteinExistence type="predicted"/>
<evidence type="ECO:0000313" key="2">
    <source>
        <dbReference type="EMBL" id="KAK7261056.1"/>
    </source>
</evidence>
<dbReference type="AlphaFoldDB" id="A0AAN9I5H8"/>
<organism evidence="2 3">
    <name type="scientific">Crotalaria pallida</name>
    <name type="common">Smooth rattlebox</name>
    <name type="synonym">Crotalaria striata</name>
    <dbReference type="NCBI Taxonomy" id="3830"/>
    <lineage>
        <taxon>Eukaryota</taxon>
        <taxon>Viridiplantae</taxon>
        <taxon>Streptophyta</taxon>
        <taxon>Embryophyta</taxon>
        <taxon>Tracheophyta</taxon>
        <taxon>Spermatophyta</taxon>
        <taxon>Magnoliopsida</taxon>
        <taxon>eudicotyledons</taxon>
        <taxon>Gunneridae</taxon>
        <taxon>Pentapetalae</taxon>
        <taxon>rosids</taxon>
        <taxon>fabids</taxon>
        <taxon>Fabales</taxon>
        <taxon>Fabaceae</taxon>
        <taxon>Papilionoideae</taxon>
        <taxon>50 kb inversion clade</taxon>
        <taxon>genistoids sensu lato</taxon>
        <taxon>core genistoids</taxon>
        <taxon>Crotalarieae</taxon>
        <taxon>Crotalaria</taxon>
    </lineage>
</organism>
<keyword evidence="3" id="KW-1185">Reference proteome</keyword>
<name>A0AAN9I5H8_CROPI</name>
<dbReference type="PANTHER" id="PTHR36617">
    <property type="entry name" value="PROTEIN, PUTATIVE-RELATED"/>
    <property type="match status" value="1"/>
</dbReference>